<organism evidence="2 3">
    <name type="scientific">Trifolium medium</name>
    <dbReference type="NCBI Taxonomy" id="97028"/>
    <lineage>
        <taxon>Eukaryota</taxon>
        <taxon>Viridiplantae</taxon>
        <taxon>Streptophyta</taxon>
        <taxon>Embryophyta</taxon>
        <taxon>Tracheophyta</taxon>
        <taxon>Spermatophyta</taxon>
        <taxon>Magnoliopsida</taxon>
        <taxon>eudicotyledons</taxon>
        <taxon>Gunneridae</taxon>
        <taxon>Pentapetalae</taxon>
        <taxon>rosids</taxon>
        <taxon>fabids</taxon>
        <taxon>Fabales</taxon>
        <taxon>Fabaceae</taxon>
        <taxon>Papilionoideae</taxon>
        <taxon>50 kb inversion clade</taxon>
        <taxon>NPAAA clade</taxon>
        <taxon>Hologalegina</taxon>
        <taxon>IRL clade</taxon>
        <taxon>Trifolieae</taxon>
        <taxon>Trifolium</taxon>
    </lineage>
</organism>
<dbReference type="EMBL" id="LXQA010000922">
    <property type="protein sequence ID" value="MCH80320.1"/>
    <property type="molecule type" value="Genomic_DNA"/>
</dbReference>
<dbReference type="GO" id="GO:0010073">
    <property type="term" value="P:meristem maintenance"/>
    <property type="evidence" value="ECO:0007669"/>
    <property type="project" value="InterPro"/>
</dbReference>
<feature type="domain" description="Aminotransferase-like plant mobile" evidence="1">
    <location>
        <begin position="95"/>
        <end position="160"/>
    </location>
</feature>
<comment type="caution">
    <text evidence="2">The sequence shown here is derived from an EMBL/GenBank/DDBJ whole genome shotgun (WGS) entry which is preliminary data.</text>
</comment>
<keyword evidence="3" id="KW-1185">Reference proteome</keyword>
<dbReference type="InterPro" id="IPR044824">
    <property type="entry name" value="MAIN-like"/>
</dbReference>
<evidence type="ECO:0000313" key="3">
    <source>
        <dbReference type="Proteomes" id="UP000265520"/>
    </source>
</evidence>
<sequence>MMEVREDFMTSPAGDSQPTFRTAHFLKPLAKSIHELTLNEFNLNPSSSSTRSVFESNEGCFEIHFNGWRYHPLVKWVKWVDQLQLKYEPVWKKAGIFEDIMSTKSHIINNKDLVYGVVEKWCSETNTFVFPFGEATITLEDVMVLGGYPVLGDPIFTSLEDQ</sequence>
<dbReference type="AlphaFoldDB" id="A0A392LZ76"/>
<dbReference type="Pfam" id="PF10536">
    <property type="entry name" value="PMD"/>
    <property type="match status" value="1"/>
</dbReference>
<gene>
    <name evidence="2" type="ORF">A2U01_0001087</name>
</gene>
<accession>A0A392LZ76</accession>
<dbReference type="Proteomes" id="UP000265520">
    <property type="component" value="Unassembled WGS sequence"/>
</dbReference>
<proteinExistence type="predicted"/>
<evidence type="ECO:0000313" key="2">
    <source>
        <dbReference type="EMBL" id="MCH80320.1"/>
    </source>
</evidence>
<dbReference type="PANTHER" id="PTHR46033:SF67">
    <property type="entry name" value="AMINOTRANSFERASE-LIKE, PLANT MOBILE DOMAIN FAMILY PROTEIN"/>
    <property type="match status" value="1"/>
</dbReference>
<protein>
    <submittedName>
        <fullName evidence="2">Serine/threonine-protein phosphatase 7 long form-like protein</fullName>
    </submittedName>
</protein>
<name>A0A392LZ76_9FABA</name>
<dbReference type="InterPro" id="IPR019557">
    <property type="entry name" value="AminoTfrase-like_pln_mobile"/>
</dbReference>
<dbReference type="PANTHER" id="PTHR46033">
    <property type="entry name" value="PROTEIN MAIN-LIKE 2"/>
    <property type="match status" value="1"/>
</dbReference>
<evidence type="ECO:0000259" key="1">
    <source>
        <dbReference type="Pfam" id="PF10536"/>
    </source>
</evidence>
<reference evidence="2 3" key="1">
    <citation type="journal article" date="2018" name="Front. Plant Sci.">
        <title>Red Clover (Trifolium pratense) and Zigzag Clover (T. medium) - A Picture of Genomic Similarities and Differences.</title>
        <authorList>
            <person name="Dluhosova J."/>
            <person name="Istvanek J."/>
            <person name="Nedelnik J."/>
            <person name="Repkova J."/>
        </authorList>
    </citation>
    <scope>NUCLEOTIDE SEQUENCE [LARGE SCALE GENOMIC DNA]</scope>
    <source>
        <strain evidence="3">cv. 10/8</strain>
        <tissue evidence="2">Leaf</tissue>
    </source>
</reference>